<comment type="caution">
    <text evidence="1">The sequence shown here is derived from an EMBL/GenBank/DDBJ whole genome shotgun (WGS) entry which is preliminary data.</text>
</comment>
<proteinExistence type="predicted"/>
<reference evidence="1" key="1">
    <citation type="journal article" date="2020" name="Stud. Mycol.">
        <title>101 Dothideomycetes genomes: a test case for predicting lifestyles and emergence of pathogens.</title>
        <authorList>
            <person name="Haridas S."/>
            <person name="Albert R."/>
            <person name="Binder M."/>
            <person name="Bloem J."/>
            <person name="Labutti K."/>
            <person name="Salamov A."/>
            <person name="Andreopoulos B."/>
            <person name="Baker S."/>
            <person name="Barry K."/>
            <person name="Bills G."/>
            <person name="Bluhm B."/>
            <person name="Cannon C."/>
            <person name="Castanera R."/>
            <person name="Culley D."/>
            <person name="Daum C."/>
            <person name="Ezra D."/>
            <person name="Gonzalez J."/>
            <person name="Henrissat B."/>
            <person name="Kuo A."/>
            <person name="Liang C."/>
            <person name="Lipzen A."/>
            <person name="Lutzoni F."/>
            <person name="Magnuson J."/>
            <person name="Mondo S."/>
            <person name="Nolan M."/>
            <person name="Ohm R."/>
            <person name="Pangilinan J."/>
            <person name="Park H.-J."/>
            <person name="Ramirez L."/>
            <person name="Alfaro M."/>
            <person name="Sun H."/>
            <person name="Tritt A."/>
            <person name="Yoshinaga Y."/>
            <person name="Zwiers L.-H."/>
            <person name="Turgeon B."/>
            <person name="Goodwin S."/>
            <person name="Spatafora J."/>
            <person name="Crous P."/>
            <person name="Grigoriev I."/>
        </authorList>
    </citation>
    <scope>NUCLEOTIDE SEQUENCE</scope>
    <source>
        <strain evidence="1">ATCC 200398</strain>
    </source>
</reference>
<keyword evidence="2" id="KW-1185">Reference proteome</keyword>
<organism evidence="1 2">
    <name type="scientific">Lindgomyces ingoldianus</name>
    <dbReference type="NCBI Taxonomy" id="673940"/>
    <lineage>
        <taxon>Eukaryota</taxon>
        <taxon>Fungi</taxon>
        <taxon>Dikarya</taxon>
        <taxon>Ascomycota</taxon>
        <taxon>Pezizomycotina</taxon>
        <taxon>Dothideomycetes</taxon>
        <taxon>Pleosporomycetidae</taxon>
        <taxon>Pleosporales</taxon>
        <taxon>Lindgomycetaceae</taxon>
        <taxon>Lindgomyces</taxon>
    </lineage>
</organism>
<evidence type="ECO:0000313" key="2">
    <source>
        <dbReference type="Proteomes" id="UP000799755"/>
    </source>
</evidence>
<accession>A0ACB6R0P7</accession>
<protein>
    <submittedName>
        <fullName evidence="1">Uncharacterized protein</fullName>
    </submittedName>
</protein>
<dbReference type="EMBL" id="MU003501">
    <property type="protein sequence ID" value="KAF2472848.1"/>
    <property type="molecule type" value="Genomic_DNA"/>
</dbReference>
<sequence length="612" mass="68664">MEREYEFFVTTDESHQPDGASRGLIRRLVMRHFFEAKSSTPANNSSEYNSASTVQAKTQLQSRFRLSKAGQTPTGSGSNAKGKNSEHKKNKVVGENKDKRLKSTRKLSGTPDMTEASDQSVRSRTGSRKASPKENGRGEVSKEKPRLLLKANPNSNRFDPFDVLPVPGTAHLDMLFKLYKSGSRANAIAINARNTWWPFISNDAGLLHATLATWAVYGILVRGMSDLAVDKLRHKNEAIKHINSKIDCPRGRMSDELVGTVLTLASFENLLGAYEAAQLHIQALKRIVNARGGLFAFGHNDGLVRGIIWVDFHSATAFHHAPSFPLIRLHPDTPALPDGLLEEAAFTSPTSLLQLSVASIDCFNIFYRLHRLALAATDHWLPKVHRITLSNLLYETEYTILSVPDYSRDFLDFDLEPEVEVMEDYEKRAATANGASVVEAVLATVQIFIYASLREIPPKAKIFSILLERVRVAIDRPNISMLEVWRKEKNLNILVWVVVVATTLAPTWGGRRWWIGRVGEVVEELGIHGEQELQRSVQRVAWTDIFFGNVLRSIWEEVTEYLGDVGRVNTNLARDREPSEFASLQPTLPEGTPSSLPVEYVRGRWKVDGWYI</sequence>
<gene>
    <name evidence="1" type="ORF">BDR25DRAFT_333128</name>
</gene>
<name>A0ACB6R0P7_9PLEO</name>
<dbReference type="Proteomes" id="UP000799755">
    <property type="component" value="Unassembled WGS sequence"/>
</dbReference>
<evidence type="ECO:0000313" key="1">
    <source>
        <dbReference type="EMBL" id="KAF2472848.1"/>
    </source>
</evidence>